<feature type="domain" description="Clp R" evidence="9">
    <location>
        <begin position="1"/>
        <end position="146"/>
    </location>
</feature>
<accession>A0A073J496</accession>
<keyword evidence="4" id="KW-0143">Chaperone</keyword>
<dbReference type="Pfam" id="PF07724">
    <property type="entry name" value="AAA_2"/>
    <property type="match status" value="1"/>
</dbReference>
<keyword evidence="6" id="KW-0175">Coiled coil</keyword>
<evidence type="ECO:0000256" key="6">
    <source>
        <dbReference type="SAM" id="Coils"/>
    </source>
</evidence>
<dbReference type="InterPro" id="IPR001270">
    <property type="entry name" value="ClpA/B"/>
</dbReference>
<sequence length="824" mass="92423">MRPDFTERGKRAFQIAQDEALRMGHEVVGTEHILLGLLLDGDTYILRLLAEYGLTADALVKEVEKYAGAGTPREEKVDLPMSDRAKLVMSLAVREAARMRVAYVGTIHIFLALLAEEEGMAARLLSAHGLNLEDCRKFFAAETEGDTQEREEPQDEPRFEWQPPRQPSVVQKTPMLDQLAIDLTQMARKNELDPVIGRSKEIRRVVQILSRRTKNNPVLIGEPGVGKTAVAEGLAQKVVNGDIPEILRGKRVMQLNVANLVAGTKYRGEFEERMRRLVHEIRESKNVILFIDEIHTIVGAGGAEGAVDAANILKPSLARGEFQVVGATTISEYRKYIEKDAALERRFQPVQVDEPTEEETVQILAGLRDRYEAHHGVNITDAALEAAASLSKRYITDRFLPDKAIDLIDEASARARINTLELPDDIKALERNIEGIRKEKESAAARQEFEKAALLRDEERKTKERYEEMRREWTQAQSRIKPDISAENIASIVSETTGIPVTQLTEEESRRLLHMEEELRTRLVGQDEALCAVARAVRRSRSGMKDPKRPVGSFLFLGPTGVGKTELARSLAEFLFGSEDAMIRMDMSEYMERHEAAKLIGAPPGYVGYEEGGKLTEAVRRKPYSVVLFDEIEKAHPDVFNIMLQLLEDGRLTDGHGHVTDFRNCVVIMTSNVGVSDGMGGRALGFGSRDERSDADMRKMRETILEAAKKTFRPEFLNRIDEILVFSPLGRPELLKIVDIMLKDVIKRANGSNIEVVVDDSAKELILDKGYNPKYGARPLRRTIQKMIEDEISNRMLEGGISAEDKITIKRSGESFDFTVGAKK</sequence>
<feature type="coiled-coil region" evidence="6">
    <location>
        <begin position="426"/>
        <end position="476"/>
    </location>
</feature>
<dbReference type="SMART" id="SM00382">
    <property type="entry name" value="AAA"/>
    <property type="match status" value="2"/>
</dbReference>
<dbReference type="Gene3D" id="1.10.8.60">
    <property type="match status" value="2"/>
</dbReference>
<dbReference type="Proteomes" id="UP000027665">
    <property type="component" value="Unassembled WGS sequence"/>
</dbReference>
<evidence type="ECO:0000259" key="9">
    <source>
        <dbReference type="PROSITE" id="PS51903"/>
    </source>
</evidence>
<dbReference type="InterPro" id="IPR041546">
    <property type="entry name" value="ClpA/ClpB_AAA_lid"/>
</dbReference>
<feature type="region of interest" description="Disordered" evidence="7">
    <location>
        <begin position="143"/>
        <end position="168"/>
    </location>
</feature>
<feature type="compositionally biased region" description="Basic and acidic residues" evidence="7">
    <location>
        <begin position="147"/>
        <end position="159"/>
    </location>
</feature>
<dbReference type="PANTHER" id="PTHR11638">
    <property type="entry name" value="ATP-DEPENDENT CLP PROTEASE"/>
    <property type="match status" value="1"/>
</dbReference>
<dbReference type="InterPro" id="IPR019489">
    <property type="entry name" value="Clp_ATPase_C"/>
</dbReference>
<protein>
    <submittedName>
        <fullName evidence="10">Clp protease ClpX</fullName>
    </submittedName>
</protein>
<dbReference type="GeneID" id="90983386"/>
<organism evidence="10 11">
    <name type="scientific">Synergistes jonesii</name>
    <dbReference type="NCBI Taxonomy" id="2754"/>
    <lineage>
        <taxon>Bacteria</taxon>
        <taxon>Thermotogati</taxon>
        <taxon>Synergistota</taxon>
        <taxon>Synergistia</taxon>
        <taxon>Synergistales</taxon>
        <taxon>Synergistaceae</taxon>
        <taxon>Synergistes</taxon>
    </lineage>
</organism>
<dbReference type="eggNOG" id="COG0542">
    <property type="taxonomic scope" value="Bacteria"/>
</dbReference>
<dbReference type="Pfam" id="PF10431">
    <property type="entry name" value="ClpB_D2-small"/>
    <property type="match status" value="1"/>
</dbReference>
<keyword evidence="3" id="KW-0067">ATP-binding</keyword>
<dbReference type="InterPro" id="IPR003593">
    <property type="entry name" value="AAA+_ATPase"/>
</dbReference>
<dbReference type="SUPFAM" id="SSF81923">
    <property type="entry name" value="Double Clp-N motif"/>
    <property type="match status" value="1"/>
</dbReference>
<dbReference type="InterPro" id="IPR027417">
    <property type="entry name" value="P-loop_NTPase"/>
</dbReference>
<dbReference type="GO" id="GO:0006508">
    <property type="term" value="P:proteolysis"/>
    <property type="evidence" value="ECO:0007669"/>
    <property type="project" value="UniProtKB-KW"/>
</dbReference>
<dbReference type="PRINTS" id="PR00300">
    <property type="entry name" value="CLPPROTEASEA"/>
</dbReference>
<dbReference type="OrthoDB" id="9803641at2"/>
<keyword evidence="2" id="KW-0547">Nucleotide-binding</keyword>
<evidence type="ECO:0000313" key="10">
    <source>
        <dbReference type="EMBL" id="KEJ92512.1"/>
    </source>
</evidence>
<dbReference type="EMBL" id="JMKI01000026">
    <property type="protein sequence ID" value="KEJ92512.1"/>
    <property type="molecule type" value="Genomic_DNA"/>
</dbReference>
<evidence type="ECO:0000313" key="11">
    <source>
        <dbReference type="Proteomes" id="UP000027665"/>
    </source>
</evidence>
<dbReference type="FunFam" id="3.40.50.300:FF:000010">
    <property type="entry name" value="Chaperone clpB 1, putative"/>
    <property type="match status" value="1"/>
</dbReference>
<dbReference type="InterPro" id="IPR050130">
    <property type="entry name" value="ClpA_ClpB"/>
</dbReference>
<dbReference type="GO" id="GO:0005737">
    <property type="term" value="C:cytoplasm"/>
    <property type="evidence" value="ECO:0007669"/>
    <property type="project" value="TreeGrafter"/>
</dbReference>
<evidence type="ECO:0000256" key="3">
    <source>
        <dbReference type="ARBA" id="ARBA00022840"/>
    </source>
</evidence>
<comment type="caution">
    <text evidence="10">The sequence shown here is derived from an EMBL/GenBank/DDBJ whole genome shotgun (WGS) entry which is preliminary data.</text>
</comment>
<dbReference type="InterPro" id="IPR018368">
    <property type="entry name" value="ClpA/B_CS1"/>
</dbReference>
<dbReference type="Pfam" id="PF02861">
    <property type="entry name" value="Clp_N"/>
    <property type="match status" value="1"/>
</dbReference>
<dbReference type="InterPro" id="IPR003959">
    <property type="entry name" value="ATPase_AAA_core"/>
</dbReference>
<dbReference type="Gene3D" id="3.40.50.300">
    <property type="entry name" value="P-loop containing nucleotide triphosphate hydrolases"/>
    <property type="match status" value="2"/>
</dbReference>
<evidence type="ECO:0000256" key="5">
    <source>
        <dbReference type="PROSITE-ProRule" id="PRU01251"/>
    </source>
</evidence>
<dbReference type="GO" id="GO:0034605">
    <property type="term" value="P:cellular response to heat"/>
    <property type="evidence" value="ECO:0007669"/>
    <property type="project" value="TreeGrafter"/>
</dbReference>
<dbReference type="Gene3D" id="4.10.860.10">
    <property type="entry name" value="UVR domain"/>
    <property type="match status" value="1"/>
</dbReference>
<dbReference type="PROSITE" id="PS50151">
    <property type="entry name" value="UVR"/>
    <property type="match status" value="1"/>
</dbReference>
<dbReference type="SUPFAM" id="SSF52540">
    <property type="entry name" value="P-loop containing nucleoside triphosphate hydrolases"/>
    <property type="match status" value="2"/>
</dbReference>
<dbReference type="GO" id="GO:0005524">
    <property type="term" value="F:ATP binding"/>
    <property type="evidence" value="ECO:0007669"/>
    <property type="project" value="UniProtKB-KW"/>
</dbReference>
<dbReference type="Gene3D" id="1.10.1780.10">
    <property type="entry name" value="Clp, N-terminal domain"/>
    <property type="match status" value="1"/>
</dbReference>
<dbReference type="PATRIC" id="fig|2754.20.peg.798"/>
<dbReference type="AlphaFoldDB" id="A0A073J496"/>
<keyword evidence="1 5" id="KW-0677">Repeat</keyword>
<feature type="domain" description="UVR" evidence="8">
    <location>
        <begin position="430"/>
        <end position="465"/>
    </location>
</feature>
<evidence type="ECO:0000256" key="4">
    <source>
        <dbReference type="ARBA" id="ARBA00023186"/>
    </source>
</evidence>
<dbReference type="GO" id="GO:0008233">
    <property type="term" value="F:peptidase activity"/>
    <property type="evidence" value="ECO:0007669"/>
    <property type="project" value="UniProtKB-KW"/>
</dbReference>
<evidence type="ECO:0000256" key="7">
    <source>
        <dbReference type="SAM" id="MobiDB-lite"/>
    </source>
</evidence>
<dbReference type="PANTHER" id="PTHR11638:SF175">
    <property type="entry name" value="ATP-DEPENDENT CLP PROTEASE, ATP-BINDING SUBUNIT CLPC"/>
    <property type="match status" value="1"/>
</dbReference>
<keyword evidence="10" id="KW-0378">Hydrolase</keyword>
<dbReference type="CDD" id="cd19499">
    <property type="entry name" value="RecA-like_ClpB_Hsp104-like"/>
    <property type="match status" value="1"/>
</dbReference>
<keyword evidence="11" id="KW-1185">Reference proteome</keyword>
<proteinExistence type="predicted"/>
<dbReference type="RefSeq" id="WP_037975617.1">
    <property type="nucleotide sequence ID" value="NZ_JMKI01000026.1"/>
</dbReference>
<dbReference type="FunFam" id="3.40.50.300:FF:000025">
    <property type="entry name" value="ATP-dependent Clp protease subunit"/>
    <property type="match status" value="1"/>
</dbReference>
<dbReference type="GO" id="GO:0016887">
    <property type="term" value="F:ATP hydrolysis activity"/>
    <property type="evidence" value="ECO:0007669"/>
    <property type="project" value="InterPro"/>
</dbReference>
<dbReference type="InterPro" id="IPR001943">
    <property type="entry name" value="UVR_dom"/>
</dbReference>
<keyword evidence="10" id="KW-0645">Protease</keyword>
<dbReference type="InterPro" id="IPR036628">
    <property type="entry name" value="Clp_N_dom_sf"/>
</dbReference>
<reference evidence="10 11" key="1">
    <citation type="submission" date="2014-04" db="EMBL/GenBank/DDBJ databases">
        <title>Draft Genome Sequence of Synergistes jonesii.</title>
        <authorList>
            <person name="Coil D.A."/>
            <person name="Eisen J.A."/>
            <person name="Holland-Moritz H.E."/>
        </authorList>
    </citation>
    <scope>NUCLEOTIDE SEQUENCE [LARGE SCALE GENOMIC DNA]</scope>
    <source>
        <strain evidence="10 11">78-1</strain>
    </source>
</reference>
<evidence type="ECO:0000256" key="2">
    <source>
        <dbReference type="ARBA" id="ARBA00022741"/>
    </source>
</evidence>
<dbReference type="Pfam" id="PF00004">
    <property type="entry name" value="AAA"/>
    <property type="match status" value="1"/>
</dbReference>
<dbReference type="InterPro" id="IPR004176">
    <property type="entry name" value="Clp_R_N"/>
</dbReference>
<dbReference type="SMART" id="SM01086">
    <property type="entry name" value="ClpB_D2-small"/>
    <property type="match status" value="1"/>
</dbReference>
<name>A0A073J496_9BACT</name>
<dbReference type="PROSITE" id="PS51903">
    <property type="entry name" value="CLP_R"/>
    <property type="match status" value="1"/>
</dbReference>
<dbReference type="STRING" id="2754.EH55_03370"/>
<dbReference type="PROSITE" id="PS00870">
    <property type="entry name" value="CLPAB_1"/>
    <property type="match status" value="1"/>
</dbReference>
<gene>
    <name evidence="10" type="ORF">EH55_03370</name>
</gene>
<dbReference type="CDD" id="cd00009">
    <property type="entry name" value="AAA"/>
    <property type="match status" value="1"/>
</dbReference>
<evidence type="ECO:0000256" key="1">
    <source>
        <dbReference type="ARBA" id="ARBA00022737"/>
    </source>
</evidence>
<dbReference type="Pfam" id="PF17871">
    <property type="entry name" value="AAA_lid_9"/>
    <property type="match status" value="1"/>
</dbReference>
<evidence type="ECO:0000259" key="8">
    <source>
        <dbReference type="PROSITE" id="PS50151"/>
    </source>
</evidence>